<proteinExistence type="predicted"/>
<organism evidence="1 2">
    <name type="scientific">Brunnivagina elsteri CCALA 953</name>
    <dbReference type="NCBI Taxonomy" id="987040"/>
    <lineage>
        <taxon>Bacteria</taxon>
        <taxon>Bacillati</taxon>
        <taxon>Cyanobacteriota</taxon>
        <taxon>Cyanophyceae</taxon>
        <taxon>Nostocales</taxon>
        <taxon>Calotrichaceae</taxon>
        <taxon>Brunnivagina</taxon>
    </lineage>
</organism>
<reference evidence="1 2" key="1">
    <citation type="submission" date="2017-08" db="EMBL/GenBank/DDBJ databases">
        <title>Draft genome sequence of filamentous cyanobacterium Calothrix elsteri CCALA 953.</title>
        <authorList>
            <person name="Gagunashvili A.N."/>
            <person name="Elster J."/>
            <person name="Andresson O.S."/>
        </authorList>
    </citation>
    <scope>NUCLEOTIDE SEQUENCE [LARGE SCALE GENOMIC DNA]</scope>
    <source>
        <strain evidence="1 2">CCALA 953</strain>
    </source>
</reference>
<dbReference type="GO" id="GO:0005506">
    <property type="term" value="F:iron ion binding"/>
    <property type="evidence" value="ECO:0007669"/>
    <property type="project" value="InterPro"/>
</dbReference>
<sequence>MTTVTSLPEGCRNPSLKRLMKFVFQPNKYMEDNAKNYGDTFTLFNKSGNHLVYFCNPQALEEIFTADAGYLASGRAK</sequence>
<evidence type="ECO:0000313" key="2">
    <source>
        <dbReference type="Proteomes" id="UP000218238"/>
    </source>
</evidence>
<name>A0A2A2TIP1_9CYAN</name>
<evidence type="ECO:0008006" key="3">
    <source>
        <dbReference type="Google" id="ProtNLM"/>
    </source>
</evidence>
<protein>
    <recommendedName>
        <fullName evidence="3">Cytochrome P450</fullName>
    </recommendedName>
</protein>
<dbReference type="EMBL" id="NTFS01000135">
    <property type="protein sequence ID" value="PAX53498.1"/>
    <property type="molecule type" value="Genomic_DNA"/>
</dbReference>
<dbReference type="OrthoDB" id="176681at1117"/>
<dbReference type="RefSeq" id="WP_095722216.1">
    <property type="nucleotide sequence ID" value="NZ_NTFS01000135.1"/>
</dbReference>
<dbReference type="AlphaFoldDB" id="A0A2A2TIP1"/>
<gene>
    <name evidence="1" type="ORF">CK510_13630</name>
</gene>
<dbReference type="Gene3D" id="1.10.630.10">
    <property type="entry name" value="Cytochrome P450"/>
    <property type="match status" value="1"/>
</dbReference>
<dbReference type="InterPro" id="IPR036396">
    <property type="entry name" value="Cyt_P450_sf"/>
</dbReference>
<evidence type="ECO:0000313" key="1">
    <source>
        <dbReference type="EMBL" id="PAX53498.1"/>
    </source>
</evidence>
<dbReference type="GO" id="GO:0004497">
    <property type="term" value="F:monooxygenase activity"/>
    <property type="evidence" value="ECO:0007669"/>
    <property type="project" value="InterPro"/>
</dbReference>
<accession>A0A2A2TIP1</accession>
<comment type="caution">
    <text evidence="1">The sequence shown here is derived from an EMBL/GenBank/DDBJ whole genome shotgun (WGS) entry which is preliminary data.</text>
</comment>
<dbReference type="Proteomes" id="UP000218238">
    <property type="component" value="Unassembled WGS sequence"/>
</dbReference>
<keyword evidence="2" id="KW-1185">Reference proteome</keyword>
<dbReference type="GO" id="GO:0020037">
    <property type="term" value="F:heme binding"/>
    <property type="evidence" value="ECO:0007669"/>
    <property type="project" value="InterPro"/>
</dbReference>
<dbReference type="GO" id="GO:0016705">
    <property type="term" value="F:oxidoreductase activity, acting on paired donors, with incorporation or reduction of molecular oxygen"/>
    <property type="evidence" value="ECO:0007669"/>
    <property type="project" value="InterPro"/>
</dbReference>